<evidence type="ECO:0000313" key="4">
    <source>
        <dbReference type="Proteomes" id="UP000325577"/>
    </source>
</evidence>
<feature type="region of interest" description="Disordered" evidence="2">
    <location>
        <begin position="1"/>
        <end position="31"/>
    </location>
</feature>
<evidence type="ECO:0000256" key="2">
    <source>
        <dbReference type="SAM" id="MobiDB-lite"/>
    </source>
</evidence>
<keyword evidence="4" id="KW-1185">Reference proteome</keyword>
<dbReference type="EMBL" id="CM018048">
    <property type="protein sequence ID" value="KAA8521879.1"/>
    <property type="molecule type" value="Genomic_DNA"/>
</dbReference>
<dbReference type="Proteomes" id="UP000325577">
    <property type="component" value="Linkage Group LG5"/>
</dbReference>
<reference evidence="3 4" key="1">
    <citation type="submission" date="2019-09" db="EMBL/GenBank/DDBJ databases">
        <title>A chromosome-level genome assembly of the Chinese tupelo Nyssa sinensis.</title>
        <authorList>
            <person name="Yang X."/>
            <person name="Kang M."/>
            <person name="Yang Y."/>
            <person name="Xiong H."/>
            <person name="Wang M."/>
            <person name="Zhang Z."/>
            <person name="Wang Z."/>
            <person name="Wu H."/>
            <person name="Ma T."/>
            <person name="Liu J."/>
            <person name="Xi Z."/>
        </authorList>
    </citation>
    <scope>NUCLEOTIDE SEQUENCE [LARGE SCALE GENOMIC DNA]</scope>
    <source>
        <strain evidence="3">J267</strain>
        <tissue evidence="3">Leaf</tissue>
    </source>
</reference>
<protein>
    <submittedName>
        <fullName evidence="3">Uncharacterized protein</fullName>
    </submittedName>
</protein>
<name>A0A5J4ZV17_9ASTE</name>
<gene>
    <name evidence="3" type="ORF">F0562_012807</name>
</gene>
<feature type="coiled-coil region" evidence="1">
    <location>
        <begin position="136"/>
        <end position="170"/>
    </location>
</feature>
<dbReference type="OrthoDB" id="6436679at2759"/>
<dbReference type="AlphaFoldDB" id="A0A5J4ZV17"/>
<accession>A0A5J4ZV17</accession>
<proteinExistence type="predicted"/>
<evidence type="ECO:0000256" key="1">
    <source>
        <dbReference type="SAM" id="Coils"/>
    </source>
</evidence>
<keyword evidence="1" id="KW-0175">Coiled coil</keyword>
<sequence length="185" mass="20811">MSNQEEENLRLSASNSIEFDGDSSESNNEVDNVKVDDGFELRDPEASHFTPNSLNMLKALHIMAVVGEIMYESHDLEAQFQLQLMSSTKAANKIEKLKKKLKDTDIELRIVCSLIENLKKELIESSNAVSLWDSKIISLGNEVVDLKRQISQLRSDLTIAKTTISEAETRHHSEIKVARVAVVEE</sequence>
<organism evidence="3 4">
    <name type="scientific">Nyssa sinensis</name>
    <dbReference type="NCBI Taxonomy" id="561372"/>
    <lineage>
        <taxon>Eukaryota</taxon>
        <taxon>Viridiplantae</taxon>
        <taxon>Streptophyta</taxon>
        <taxon>Embryophyta</taxon>
        <taxon>Tracheophyta</taxon>
        <taxon>Spermatophyta</taxon>
        <taxon>Magnoliopsida</taxon>
        <taxon>eudicotyledons</taxon>
        <taxon>Gunneridae</taxon>
        <taxon>Pentapetalae</taxon>
        <taxon>asterids</taxon>
        <taxon>Cornales</taxon>
        <taxon>Nyssaceae</taxon>
        <taxon>Nyssa</taxon>
    </lineage>
</organism>
<evidence type="ECO:0000313" key="3">
    <source>
        <dbReference type="EMBL" id="KAA8521879.1"/>
    </source>
</evidence>